<dbReference type="AlphaFoldDB" id="A0A850H0F1"/>
<dbReference type="SUPFAM" id="SSF53067">
    <property type="entry name" value="Actin-like ATPase domain"/>
    <property type="match status" value="1"/>
</dbReference>
<evidence type="ECO:0000256" key="2">
    <source>
        <dbReference type="ARBA" id="ARBA00022723"/>
    </source>
</evidence>
<evidence type="ECO:0000256" key="3">
    <source>
        <dbReference type="ARBA" id="ARBA00022833"/>
    </source>
</evidence>
<evidence type="ECO:0000256" key="6">
    <source>
        <dbReference type="ARBA" id="ARBA00048451"/>
    </source>
</evidence>
<comment type="catalytic activity">
    <reaction evidence="6">
        <text>D-fructose + ATP = D-fructose 6-phosphate + ADP + H(+)</text>
        <dbReference type="Rhea" id="RHEA:16125"/>
        <dbReference type="ChEBI" id="CHEBI:15378"/>
        <dbReference type="ChEBI" id="CHEBI:30616"/>
        <dbReference type="ChEBI" id="CHEBI:37721"/>
        <dbReference type="ChEBI" id="CHEBI:61527"/>
        <dbReference type="ChEBI" id="CHEBI:456216"/>
        <dbReference type="EC" id="2.7.1.4"/>
    </reaction>
</comment>
<organism evidence="7 8">
    <name type="scientific">Qipengyuania atrilutea</name>
    <dbReference type="NCBI Taxonomy" id="2744473"/>
    <lineage>
        <taxon>Bacteria</taxon>
        <taxon>Pseudomonadati</taxon>
        <taxon>Pseudomonadota</taxon>
        <taxon>Alphaproteobacteria</taxon>
        <taxon>Sphingomonadales</taxon>
        <taxon>Erythrobacteraceae</taxon>
        <taxon>Qipengyuania</taxon>
    </lineage>
</organism>
<accession>A0A850H0F1</accession>
<gene>
    <name evidence="7" type="ORF">HUV48_10165</name>
</gene>
<evidence type="ECO:0000256" key="5">
    <source>
        <dbReference type="ARBA" id="ARBA00038887"/>
    </source>
</evidence>
<evidence type="ECO:0000313" key="7">
    <source>
        <dbReference type="EMBL" id="NVD45371.1"/>
    </source>
</evidence>
<protein>
    <recommendedName>
        <fullName evidence="5">fructokinase</fullName>
        <ecNumber evidence="5">2.7.1.4</ecNumber>
    </recommendedName>
</protein>
<dbReference type="PANTHER" id="PTHR42742:SF3">
    <property type="entry name" value="FRUCTOKINASE"/>
    <property type="match status" value="1"/>
</dbReference>
<keyword evidence="2" id="KW-0479">Metal-binding</keyword>
<evidence type="ECO:0000256" key="1">
    <source>
        <dbReference type="ARBA" id="ARBA00001946"/>
    </source>
</evidence>
<dbReference type="GO" id="GO:0008865">
    <property type="term" value="F:fructokinase activity"/>
    <property type="evidence" value="ECO:0007669"/>
    <property type="project" value="UniProtKB-EC"/>
</dbReference>
<dbReference type="EMBL" id="JABWGV010000003">
    <property type="protein sequence ID" value="NVD45371.1"/>
    <property type="molecule type" value="Genomic_DNA"/>
</dbReference>
<dbReference type="Pfam" id="PF00480">
    <property type="entry name" value="ROK"/>
    <property type="match status" value="1"/>
</dbReference>
<dbReference type="InterPro" id="IPR051804">
    <property type="entry name" value="Carb_Metab_Reg_Kinase/Isom"/>
</dbReference>
<comment type="caution">
    <text evidence="7">The sequence shown here is derived from an EMBL/GenBank/DDBJ whole genome shotgun (WGS) entry which is preliminary data.</text>
</comment>
<evidence type="ECO:0000256" key="4">
    <source>
        <dbReference type="ARBA" id="ARBA00022842"/>
    </source>
</evidence>
<dbReference type="CDD" id="cd24067">
    <property type="entry name" value="ASKHA_NBD_ROK_BsFRK-like"/>
    <property type="match status" value="1"/>
</dbReference>
<proteinExistence type="predicted"/>
<dbReference type="GO" id="GO:0046872">
    <property type="term" value="F:metal ion binding"/>
    <property type="evidence" value="ECO:0007669"/>
    <property type="project" value="UniProtKB-KW"/>
</dbReference>
<reference evidence="7 8" key="1">
    <citation type="submission" date="2020-06" db="EMBL/GenBank/DDBJ databases">
        <title>Altererythrobacter sp. HHU K3-1.</title>
        <authorList>
            <person name="Zhang D."/>
            <person name="Xue H."/>
        </authorList>
    </citation>
    <scope>NUCLEOTIDE SEQUENCE [LARGE SCALE GENOMIC DNA]</scope>
    <source>
        <strain evidence="7 8">HHU K3-1</strain>
    </source>
</reference>
<dbReference type="EC" id="2.7.1.4" evidence="5"/>
<keyword evidence="8" id="KW-1185">Reference proteome</keyword>
<keyword evidence="3" id="KW-0862">Zinc</keyword>
<dbReference type="Proteomes" id="UP000561438">
    <property type="component" value="Unassembled WGS sequence"/>
</dbReference>
<dbReference type="PANTHER" id="PTHR42742">
    <property type="entry name" value="TRANSCRIPTIONAL REPRESSOR MPRA"/>
    <property type="match status" value="1"/>
</dbReference>
<dbReference type="Gene3D" id="3.30.420.40">
    <property type="match status" value="2"/>
</dbReference>
<dbReference type="InterPro" id="IPR043129">
    <property type="entry name" value="ATPase_NBD"/>
</dbReference>
<dbReference type="InterPro" id="IPR000600">
    <property type="entry name" value="ROK"/>
</dbReference>
<evidence type="ECO:0000313" key="8">
    <source>
        <dbReference type="Proteomes" id="UP000561438"/>
    </source>
</evidence>
<keyword evidence="4" id="KW-0460">Magnesium</keyword>
<name>A0A850H0F1_9SPHN</name>
<sequence>MSGLLAGIEAGGTKFVLGIGTSPEAVTARHVIATRNPETTLDEAVRWLSSQGDIAALGIGSFGPVERDPARPRWGQILDTPKPGWAGCDIAGWFAERMEVPVGFDTDVTAAALAEYRYGAGRGKASLAYVTIGTGIGGSIMVDGRPLAGAGHLEMGHYYPQRTDSGGRFEGVCPYHGDCLEGLVSGPAIERRWGASLSELPADHEAHAIVAGYLAQLCHAISAFGAPEVIVLGGGVMKSPGLLKQVREASERIEGGYFPGRERRSIVSPALGEDAGIVGALTLAEEAMHGK</sequence>
<dbReference type="RefSeq" id="WP_176267656.1">
    <property type="nucleotide sequence ID" value="NZ_JABWGV010000003.1"/>
</dbReference>
<comment type="cofactor">
    <cofactor evidence="1">
        <name>Mg(2+)</name>
        <dbReference type="ChEBI" id="CHEBI:18420"/>
    </cofactor>
</comment>